<dbReference type="EMBL" id="JAACNH010000016">
    <property type="protein sequence ID" value="KAG8432018.1"/>
    <property type="molecule type" value="Genomic_DNA"/>
</dbReference>
<dbReference type="AlphaFoldDB" id="A0A8T2IMD2"/>
<proteinExistence type="predicted"/>
<gene>
    <name evidence="1" type="ORF">GDO86_020151</name>
</gene>
<accession>A0A8T2IMD2</accession>
<evidence type="ECO:0000313" key="1">
    <source>
        <dbReference type="EMBL" id="KAG8432018.1"/>
    </source>
</evidence>
<organism evidence="1 2">
    <name type="scientific">Hymenochirus boettgeri</name>
    <name type="common">Congo dwarf clawed frog</name>
    <dbReference type="NCBI Taxonomy" id="247094"/>
    <lineage>
        <taxon>Eukaryota</taxon>
        <taxon>Metazoa</taxon>
        <taxon>Chordata</taxon>
        <taxon>Craniata</taxon>
        <taxon>Vertebrata</taxon>
        <taxon>Euteleostomi</taxon>
        <taxon>Amphibia</taxon>
        <taxon>Batrachia</taxon>
        <taxon>Anura</taxon>
        <taxon>Pipoidea</taxon>
        <taxon>Pipidae</taxon>
        <taxon>Pipinae</taxon>
        <taxon>Hymenochirus</taxon>
    </lineage>
</organism>
<keyword evidence="2" id="KW-1185">Reference proteome</keyword>
<reference evidence="1" key="1">
    <citation type="thesis" date="2020" institute="ProQuest LLC" country="789 East Eisenhower Parkway, Ann Arbor, MI, USA">
        <title>Comparative Genomics and Chromosome Evolution.</title>
        <authorList>
            <person name="Mudd A.B."/>
        </authorList>
    </citation>
    <scope>NUCLEOTIDE SEQUENCE</scope>
    <source>
        <strain evidence="1">Female2</strain>
        <tissue evidence="1">Blood</tissue>
    </source>
</reference>
<name>A0A8T2IMD2_9PIPI</name>
<evidence type="ECO:0000313" key="2">
    <source>
        <dbReference type="Proteomes" id="UP000812440"/>
    </source>
</evidence>
<sequence length="82" mass="9381">MKLSTTFPLQWSHVPDWCPRPVTSNSYFPEPPGTPATLLTGTAVVDIRKDPVPREATSLSFPRVVHRQTLLISRRKWMVKRP</sequence>
<comment type="caution">
    <text evidence="1">The sequence shown here is derived from an EMBL/GenBank/DDBJ whole genome shotgun (WGS) entry which is preliminary data.</text>
</comment>
<dbReference type="Proteomes" id="UP000812440">
    <property type="component" value="Unassembled WGS sequence"/>
</dbReference>
<protein>
    <submittedName>
        <fullName evidence="1">Uncharacterized protein</fullName>
    </submittedName>
</protein>